<feature type="transmembrane region" description="Helical" evidence="1">
    <location>
        <begin position="82"/>
        <end position="102"/>
    </location>
</feature>
<keyword evidence="1" id="KW-0472">Membrane</keyword>
<proteinExistence type="predicted"/>
<dbReference type="AlphaFoldDB" id="A0A8D9AWA5"/>
<evidence type="ECO:0000313" key="2">
    <source>
        <dbReference type="EMBL" id="CAG6773645.1"/>
    </source>
</evidence>
<accession>A0A8D9AWA5</accession>
<sequence>MGTVADTITSMRRKFKNNTGHKATSTDSSVPDEEATSTQIEHLNTKLDTVLERCKKAGYSLDEQKVIFSSLHCCMVTKQGRVLLWLSAAVICLGLGVLYLFWHDHLFGWGAFYYNAIAYGVLSKDALVHYFGNGCLLSNPYYVRPRPFSPTPEDCYLCEATASVDTLNNGSFEHVKLNYLDRGRPLIVSDAMDGWDSTVDVEDIAEIVLSPDLKSSPPCLVDTNLNIRSSLDMEEFLKLHSFIRRGVLDRWFMQWQNCKIKAVRKMRAVYKRLDFLDPSVSPEHFSWVLMSLNYTGRTYKQVELGYGLIIVHQLQGSLAFHLSPNKVCYENQTCSSLSGTLFQGETLIFTNLLWNFEYIPWSVNTTSVTLLTETFWN</sequence>
<keyword evidence="1" id="KW-0812">Transmembrane</keyword>
<reference evidence="2" key="1">
    <citation type="submission" date="2021-05" db="EMBL/GenBank/DDBJ databases">
        <authorList>
            <person name="Alioto T."/>
            <person name="Alioto T."/>
            <person name="Gomez Garrido J."/>
        </authorList>
    </citation>
    <scope>NUCLEOTIDE SEQUENCE</scope>
</reference>
<name>A0A8D9AWA5_9HEMI</name>
<organism evidence="2">
    <name type="scientific">Cacopsylla melanoneura</name>
    <dbReference type="NCBI Taxonomy" id="428564"/>
    <lineage>
        <taxon>Eukaryota</taxon>
        <taxon>Metazoa</taxon>
        <taxon>Ecdysozoa</taxon>
        <taxon>Arthropoda</taxon>
        <taxon>Hexapoda</taxon>
        <taxon>Insecta</taxon>
        <taxon>Pterygota</taxon>
        <taxon>Neoptera</taxon>
        <taxon>Paraneoptera</taxon>
        <taxon>Hemiptera</taxon>
        <taxon>Sternorrhyncha</taxon>
        <taxon>Psylloidea</taxon>
        <taxon>Psyllidae</taxon>
        <taxon>Psyllinae</taxon>
        <taxon>Cacopsylla</taxon>
    </lineage>
</organism>
<evidence type="ECO:0000256" key="1">
    <source>
        <dbReference type="SAM" id="Phobius"/>
    </source>
</evidence>
<protein>
    <submittedName>
        <fullName evidence="2">Uncharacterized protein</fullName>
    </submittedName>
</protein>
<dbReference type="EMBL" id="HBUF01591819">
    <property type="protein sequence ID" value="CAG6773645.1"/>
    <property type="molecule type" value="Transcribed_RNA"/>
</dbReference>
<keyword evidence="1" id="KW-1133">Transmembrane helix</keyword>